<dbReference type="EMBL" id="AGAZ01000061">
    <property type="protein sequence ID" value="EGZ45178.1"/>
    <property type="molecule type" value="Genomic_DNA"/>
</dbReference>
<evidence type="ECO:0000313" key="2">
    <source>
        <dbReference type="Proteomes" id="UP000005336"/>
    </source>
</evidence>
<comment type="caution">
    <text evidence="1">The sequence shown here is derived from an EMBL/GenBank/DDBJ whole genome shotgun (WGS) entry which is preliminary data.</text>
</comment>
<accession>G4CRM7</accession>
<protein>
    <submittedName>
        <fullName evidence="1">Uncharacterized protein</fullName>
    </submittedName>
</protein>
<dbReference type="HOGENOM" id="CLU_2917921_0_0_4"/>
<dbReference type="Proteomes" id="UP000005336">
    <property type="component" value="Unassembled WGS sequence"/>
</dbReference>
<name>G4CRM7_9NEIS</name>
<evidence type="ECO:0000313" key="1">
    <source>
        <dbReference type="EMBL" id="EGZ45178.1"/>
    </source>
</evidence>
<reference evidence="1 2" key="1">
    <citation type="submission" date="2011-06" db="EMBL/GenBank/DDBJ databases">
        <authorList>
            <person name="Muzny D."/>
            <person name="Qin X."/>
            <person name="Deng J."/>
            <person name="Jiang H."/>
            <person name="Liu Y."/>
            <person name="Qu J."/>
            <person name="Song X.-Z."/>
            <person name="Zhang L."/>
            <person name="Thornton R."/>
            <person name="Coyle M."/>
            <person name="Francisco L."/>
            <person name="Jackson L."/>
            <person name="Javaid M."/>
            <person name="Korchina V."/>
            <person name="Kovar C."/>
            <person name="Mata R."/>
            <person name="Mathew T."/>
            <person name="Ngo R."/>
            <person name="Nguyen L."/>
            <person name="Nguyen N."/>
            <person name="Okwuonu G."/>
            <person name="Ongeri F."/>
            <person name="Pham C."/>
            <person name="Simmons D."/>
            <person name="Wilczek-Boney K."/>
            <person name="Hale W."/>
            <person name="Jakkamsetti A."/>
            <person name="Pham P."/>
            <person name="Ruth R."/>
            <person name="San Lucas F."/>
            <person name="Warren J."/>
            <person name="Zhang J."/>
            <person name="Zhao Z."/>
            <person name="Zhou C."/>
            <person name="Zhu D."/>
            <person name="Lee S."/>
            <person name="Bess C."/>
            <person name="Blankenburg K."/>
            <person name="Forbes L."/>
            <person name="Fu Q."/>
            <person name="Gubbala S."/>
            <person name="Hirani K."/>
            <person name="Jayaseelan J.C."/>
            <person name="Lara F."/>
            <person name="Munidasa M."/>
            <person name="Palculict T."/>
            <person name="Patil S."/>
            <person name="Pu L.-L."/>
            <person name="Saada N."/>
            <person name="Tang L."/>
            <person name="Weissenberger G."/>
            <person name="Zhu Y."/>
            <person name="Hemphill L."/>
            <person name="Shang Y."/>
            <person name="Youmans B."/>
            <person name="Ayvaz T."/>
            <person name="Ross M."/>
            <person name="Santibanez J."/>
            <person name="Aqrawi P."/>
            <person name="Gross S."/>
            <person name="Joshi V."/>
            <person name="Fowler G."/>
            <person name="Nazareth L."/>
            <person name="Reid J."/>
            <person name="Worley K."/>
            <person name="Petrosino J."/>
            <person name="Highlander S."/>
            <person name="Gibbs R."/>
        </authorList>
    </citation>
    <scope>NUCLEOTIDE SEQUENCE [LARGE SCALE GENOMIC DNA]</scope>
    <source>
        <strain evidence="1 2">9715</strain>
    </source>
</reference>
<sequence>MKLDILYKALHLLQALYCLRFATLYEIFFSRQDSETFSFMVFMGYRDNKCLSDIFQTGINV</sequence>
<proteinExistence type="predicted"/>
<dbReference type="AlphaFoldDB" id="G4CRM7"/>
<gene>
    <name evidence="1" type="ORF">HMPREF9370_1737</name>
</gene>
<keyword evidence="2" id="KW-1185">Reference proteome</keyword>
<organism evidence="1 2">
    <name type="scientific">Neisseria wadsworthii 9715</name>
    <dbReference type="NCBI Taxonomy" id="1030841"/>
    <lineage>
        <taxon>Bacteria</taxon>
        <taxon>Pseudomonadati</taxon>
        <taxon>Pseudomonadota</taxon>
        <taxon>Betaproteobacteria</taxon>
        <taxon>Neisseriales</taxon>
        <taxon>Neisseriaceae</taxon>
        <taxon>Neisseria</taxon>
    </lineage>
</organism>